<accession>A0A8T0GF60</accession>
<dbReference type="EMBL" id="CM026432">
    <property type="protein sequence ID" value="KAG0555812.1"/>
    <property type="molecule type" value="Genomic_DNA"/>
</dbReference>
<keyword evidence="3" id="KW-1185">Reference proteome</keyword>
<evidence type="ECO:0008006" key="4">
    <source>
        <dbReference type="Google" id="ProtNLM"/>
    </source>
</evidence>
<proteinExistence type="predicted"/>
<comment type="caution">
    <text evidence="2">The sequence shown here is derived from an EMBL/GenBank/DDBJ whole genome shotgun (WGS) entry which is preliminary data.</text>
</comment>
<evidence type="ECO:0000256" key="1">
    <source>
        <dbReference type="SAM" id="SignalP"/>
    </source>
</evidence>
<sequence length="77" mass="8647">MIHPSTRPLSRSSTQRVIITKLFLIFATHLRSAYCTACGCGCGCGRITHCKLCALFAIRVMSNVCPRKEIIIFLIRF</sequence>
<evidence type="ECO:0000313" key="3">
    <source>
        <dbReference type="Proteomes" id="UP000822688"/>
    </source>
</evidence>
<feature type="chain" id="PRO_5035819102" description="Secreted protein" evidence="1">
    <location>
        <begin position="36"/>
        <end position="77"/>
    </location>
</feature>
<organism evidence="2 3">
    <name type="scientific">Ceratodon purpureus</name>
    <name type="common">Fire moss</name>
    <name type="synonym">Dicranum purpureum</name>
    <dbReference type="NCBI Taxonomy" id="3225"/>
    <lineage>
        <taxon>Eukaryota</taxon>
        <taxon>Viridiplantae</taxon>
        <taxon>Streptophyta</taxon>
        <taxon>Embryophyta</taxon>
        <taxon>Bryophyta</taxon>
        <taxon>Bryophytina</taxon>
        <taxon>Bryopsida</taxon>
        <taxon>Dicranidae</taxon>
        <taxon>Pseudoditrichales</taxon>
        <taxon>Ditrichaceae</taxon>
        <taxon>Ceratodon</taxon>
    </lineage>
</organism>
<gene>
    <name evidence="2" type="ORF">KC19_11G005100</name>
</gene>
<name>A0A8T0GF60_CERPU</name>
<dbReference type="Proteomes" id="UP000822688">
    <property type="component" value="Chromosome 11"/>
</dbReference>
<dbReference type="AlphaFoldDB" id="A0A8T0GF60"/>
<protein>
    <recommendedName>
        <fullName evidence="4">Secreted protein</fullName>
    </recommendedName>
</protein>
<feature type="signal peptide" evidence="1">
    <location>
        <begin position="1"/>
        <end position="35"/>
    </location>
</feature>
<keyword evidence="1" id="KW-0732">Signal</keyword>
<reference evidence="2 3" key="1">
    <citation type="submission" date="2020-06" db="EMBL/GenBank/DDBJ databases">
        <title>WGS assembly of Ceratodon purpureus strain R40.</title>
        <authorList>
            <person name="Carey S.B."/>
            <person name="Jenkins J."/>
            <person name="Shu S."/>
            <person name="Lovell J.T."/>
            <person name="Sreedasyam A."/>
            <person name="Maumus F."/>
            <person name="Tiley G.P."/>
            <person name="Fernandez-Pozo N."/>
            <person name="Barry K."/>
            <person name="Chen C."/>
            <person name="Wang M."/>
            <person name="Lipzen A."/>
            <person name="Daum C."/>
            <person name="Saski C.A."/>
            <person name="Payton A.C."/>
            <person name="Mcbreen J.C."/>
            <person name="Conrad R.E."/>
            <person name="Kollar L.M."/>
            <person name="Olsson S."/>
            <person name="Huttunen S."/>
            <person name="Landis J.B."/>
            <person name="Wickett N.J."/>
            <person name="Johnson M.G."/>
            <person name="Rensing S.A."/>
            <person name="Grimwood J."/>
            <person name="Schmutz J."/>
            <person name="Mcdaniel S.F."/>
        </authorList>
    </citation>
    <scope>NUCLEOTIDE SEQUENCE [LARGE SCALE GENOMIC DNA]</scope>
    <source>
        <strain evidence="2 3">R40</strain>
    </source>
</reference>
<evidence type="ECO:0000313" key="2">
    <source>
        <dbReference type="EMBL" id="KAG0555812.1"/>
    </source>
</evidence>